<dbReference type="AlphaFoldDB" id="A0A9D4UYZ7"/>
<sequence length="216" mass="24993">MPDESVSLDNPRDRILRMCKSLNPKVLTLVEQDANTNTAPFLARLQHGRAWDTLFERKVAFTKKKDFGKEVREAQWAHAQRTMHGLQPAEPSPTILADKGSYHDELAEIAEQAKRRAEIARLRELHTLRGHVEFVVRCVYSWYSTVVIHLCFLWSTDPSRLVLISPWFTSWPFTVLHHHLVHSLGRSPFQEKVGFKSSFDQTRESPLGYEQFTSKP</sequence>
<evidence type="ECO:0000256" key="2">
    <source>
        <dbReference type="ARBA" id="ARBA00023163"/>
    </source>
</evidence>
<name>A0A9D4UYZ7_ADICA</name>
<dbReference type="Proteomes" id="UP000886520">
    <property type="component" value="Chromosome 8"/>
</dbReference>
<dbReference type="EMBL" id="JABFUD020000008">
    <property type="protein sequence ID" value="KAI5076579.1"/>
    <property type="molecule type" value="Genomic_DNA"/>
</dbReference>
<evidence type="ECO:0000256" key="1">
    <source>
        <dbReference type="ARBA" id="ARBA00023015"/>
    </source>
</evidence>
<keyword evidence="1" id="KW-0805">Transcription regulation</keyword>
<dbReference type="Pfam" id="PF03514">
    <property type="entry name" value="GRAS"/>
    <property type="match status" value="1"/>
</dbReference>
<evidence type="ECO:0000313" key="4">
    <source>
        <dbReference type="Proteomes" id="UP000886520"/>
    </source>
</evidence>
<organism evidence="3 4">
    <name type="scientific">Adiantum capillus-veneris</name>
    <name type="common">Maidenhair fern</name>
    <dbReference type="NCBI Taxonomy" id="13818"/>
    <lineage>
        <taxon>Eukaryota</taxon>
        <taxon>Viridiplantae</taxon>
        <taxon>Streptophyta</taxon>
        <taxon>Embryophyta</taxon>
        <taxon>Tracheophyta</taxon>
        <taxon>Polypodiopsida</taxon>
        <taxon>Polypodiidae</taxon>
        <taxon>Polypodiales</taxon>
        <taxon>Pteridineae</taxon>
        <taxon>Pteridaceae</taxon>
        <taxon>Vittarioideae</taxon>
        <taxon>Adiantum</taxon>
    </lineage>
</organism>
<evidence type="ECO:0000313" key="3">
    <source>
        <dbReference type="EMBL" id="KAI5076579.1"/>
    </source>
</evidence>
<dbReference type="Gene3D" id="6.10.140.890">
    <property type="match status" value="1"/>
</dbReference>
<comment type="caution">
    <text evidence="3">The sequence shown here is derived from an EMBL/GenBank/DDBJ whole genome shotgun (WGS) entry which is preliminary data.</text>
</comment>
<keyword evidence="4" id="KW-1185">Reference proteome</keyword>
<accession>A0A9D4UYZ7</accession>
<gene>
    <name evidence="3" type="ORF">GOP47_0008644</name>
</gene>
<dbReference type="PROSITE" id="PS50985">
    <property type="entry name" value="GRAS"/>
    <property type="match status" value="1"/>
</dbReference>
<keyword evidence="2" id="KW-0804">Transcription</keyword>
<dbReference type="InterPro" id="IPR005202">
    <property type="entry name" value="TF_GRAS"/>
</dbReference>
<protein>
    <submittedName>
        <fullName evidence="3">Uncharacterized protein</fullName>
    </submittedName>
</protein>
<dbReference type="OrthoDB" id="2929958at2759"/>
<proteinExistence type="predicted"/>
<reference evidence="3" key="1">
    <citation type="submission" date="2021-01" db="EMBL/GenBank/DDBJ databases">
        <title>Adiantum capillus-veneris genome.</title>
        <authorList>
            <person name="Fang Y."/>
            <person name="Liao Q."/>
        </authorList>
    </citation>
    <scope>NUCLEOTIDE SEQUENCE</scope>
    <source>
        <strain evidence="3">H3</strain>
        <tissue evidence="3">Leaf</tissue>
    </source>
</reference>